<dbReference type="eggNOG" id="COG2050">
    <property type="taxonomic scope" value="Bacteria"/>
</dbReference>
<dbReference type="AlphaFoldDB" id="Q07TL9"/>
<evidence type="ECO:0000313" key="3">
    <source>
        <dbReference type="EMBL" id="ABJ04715.1"/>
    </source>
</evidence>
<dbReference type="SUPFAM" id="SSF54637">
    <property type="entry name" value="Thioesterase/thiol ester dehydrase-isomerase"/>
    <property type="match status" value="1"/>
</dbReference>
<proteinExistence type="predicted"/>
<dbReference type="EMBL" id="CP000463">
    <property type="protein sequence ID" value="ABJ04715.1"/>
    <property type="molecule type" value="Genomic_DNA"/>
</dbReference>
<dbReference type="InterPro" id="IPR029069">
    <property type="entry name" value="HotDog_dom_sf"/>
</dbReference>
<dbReference type="Gene3D" id="2.40.160.210">
    <property type="entry name" value="Acyl-CoA thioesterase, double hotdog domain"/>
    <property type="match status" value="1"/>
</dbReference>
<organism evidence="3">
    <name type="scientific">Rhodopseudomonas palustris (strain BisA53)</name>
    <dbReference type="NCBI Taxonomy" id="316055"/>
    <lineage>
        <taxon>Bacteria</taxon>
        <taxon>Pseudomonadati</taxon>
        <taxon>Pseudomonadota</taxon>
        <taxon>Alphaproteobacteria</taxon>
        <taxon>Hyphomicrobiales</taxon>
        <taxon>Nitrobacteraceae</taxon>
        <taxon>Rhodopseudomonas</taxon>
    </lineage>
</organism>
<dbReference type="STRING" id="316055.RPE_0758"/>
<dbReference type="InterPro" id="IPR049449">
    <property type="entry name" value="TesB_ACOT8-like_N"/>
</dbReference>
<accession>Q07TL9</accession>
<name>Q07TL9_RHOP5</name>
<feature type="domain" description="Acyl-CoA thioesterase-like N-terminal HotDog" evidence="1">
    <location>
        <begin position="19"/>
        <end position="100"/>
    </location>
</feature>
<gene>
    <name evidence="3" type="ordered locus">RPE_0758</name>
</gene>
<dbReference type="KEGG" id="rpe:RPE_0758"/>
<protein>
    <recommendedName>
        <fullName evidence="4">Thioesterase family protein</fullName>
    </recommendedName>
</protein>
<dbReference type="HOGENOM" id="CLU_074337_1_0_5"/>
<reference evidence="3" key="1">
    <citation type="submission" date="2006-09" db="EMBL/GenBank/DDBJ databases">
        <title>Complete sequence of Rhodopseudomonas palustris BisA53.</title>
        <authorList>
            <consortium name="US DOE Joint Genome Institute"/>
            <person name="Copeland A."/>
            <person name="Lucas S."/>
            <person name="Lapidus A."/>
            <person name="Barry K."/>
            <person name="Detter J.C."/>
            <person name="Glavina del Rio T."/>
            <person name="Hammon N."/>
            <person name="Israni S."/>
            <person name="Dalin E."/>
            <person name="Tice H."/>
            <person name="Pitluck S."/>
            <person name="Chain P."/>
            <person name="Malfatti S."/>
            <person name="Shin M."/>
            <person name="Vergez L."/>
            <person name="Schmutz J."/>
            <person name="Larimer F."/>
            <person name="Land M."/>
            <person name="Hauser L."/>
            <person name="Pelletier D.A."/>
            <person name="Kyrpides N."/>
            <person name="Kim E."/>
            <person name="Harwood C.S."/>
            <person name="Oda Y."/>
            <person name="Richardson P."/>
        </authorList>
    </citation>
    <scope>NUCLEOTIDE SEQUENCE [LARGE SCALE GENOMIC DNA]</scope>
    <source>
        <strain evidence="3">BisA53</strain>
    </source>
</reference>
<dbReference type="InterPro" id="IPR042171">
    <property type="entry name" value="Acyl-CoA_hotdog"/>
</dbReference>
<dbReference type="Pfam" id="PF20789">
    <property type="entry name" value="4HBT_3C"/>
    <property type="match status" value="1"/>
</dbReference>
<sequence length="257" mass="27984">MEAIFRIDGNHITTRPYAAGPWDRTMQHGSPPSALVAFIAESIPTPQPMQIVRLTIDLMRPVPVAPLSFETEIVREGRKIQLCAVRLLSEGVVVVSATVLKMRIGAQSLPDDIAHPPIDVPPPEQGRLLEPSGNSNPFITCVSVREVHGGFLSLGPGAIWYRIDRPLVEGHPTSQVMRAAVAADFSNATSAILDFKEWTFINADLSINLARQPIGDWILLNSEMWIGPDGTGIAASKLGDVHGYFGRAVQSLVIEKR</sequence>
<dbReference type="Pfam" id="PF13622">
    <property type="entry name" value="4HBT_3"/>
    <property type="match status" value="1"/>
</dbReference>
<feature type="domain" description="Acyl-CoA thioesterase-like C-terminal" evidence="2">
    <location>
        <begin position="130"/>
        <end position="254"/>
    </location>
</feature>
<dbReference type="InterPro" id="IPR049450">
    <property type="entry name" value="ACOT8-like_C"/>
</dbReference>
<dbReference type="OrthoDB" id="1413770at2"/>
<evidence type="ECO:0000259" key="1">
    <source>
        <dbReference type="Pfam" id="PF13622"/>
    </source>
</evidence>
<evidence type="ECO:0008006" key="4">
    <source>
        <dbReference type="Google" id="ProtNLM"/>
    </source>
</evidence>
<evidence type="ECO:0000259" key="2">
    <source>
        <dbReference type="Pfam" id="PF20789"/>
    </source>
</evidence>